<gene>
    <name evidence="1" type="ORF">DERF_007950</name>
</gene>
<organism evidence="1 2">
    <name type="scientific">Dermatophagoides farinae</name>
    <name type="common">American house dust mite</name>
    <dbReference type="NCBI Taxonomy" id="6954"/>
    <lineage>
        <taxon>Eukaryota</taxon>
        <taxon>Metazoa</taxon>
        <taxon>Ecdysozoa</taxon>
        <taxon>Arthropoda</taxon>
        <taxon>Chelicerata</taxon>
        <taxon>Arachnida</taxon>
        <taxon>Acari</taxon>
        <taxon>Acariformes</taxon>
        <taxon>Sarcoptiformes</taxon>
        <taxon>Astigmata</taxon>
        <taxon>Psoroptidia</taxon>
        <taxon>Analgoidea</taxon>
        <taxon>Pyroglyphidae</taxon>
        <taxon>Dermatophagoidinae</taxon>
        <taxon>Dermatophagoides</taxon>
    </lineage>
</organism>
<sequence length="97" mass="10764">MAIAATAGTYFVNMMSKLLVEKTDGAGFVPLFLQELQIIANQFDVHVLLPVIIKINYLIRTGAILSQAYSTGDRRRQKFQKCASSSTDGDTSFKLKF</sequence>
<reference evidence="1" key="2">
    <citation type="journal article" date="2022" name="Res Sq">
        <title>Comparative Genomics Reveals Insights into the Divergent Evolution of Astigmatic Mites and Household Pest Adaptations.</title>
        <authorList>
            <person name="Xiong Q."/>
            <person name="Wan A.T.-Y."/>
            <person name="Liu X.-Y."/>
            <person name="Fung C.S.-H."/>
            <person name="Xiao X."/>
            <person name="Malainual N."/>
            <person name="Hou J."/>
            <person name="Wang L."/>
            <person name="Wang M."/>
            <person name="Yang K."/>
            <person name="Cui Y."/>
            <person name="Leung E."/>
            <person name="Nong W."/>
            <person name="Shin S.-K."/>
            <person name="Au S."/>
            <person name="Jeong K.Y."/>
            <person name="Chew F.T."/>
            <person name="Hui J."/>
            <person name="Leung T.F."/>
            <person name="Tungtrongchitr A."/>
            <person name="Zhong N."/>
            <person name="Liu Z."/>
            <person name="Tsui S."/>
        </authorList>
    </citation>
    <scope>NUCLEOTIDE SEQUENCE</scope>
    <source>
        <strain evidence="1">Derf</strain>
        <tissue evidence="1">Whole organism</tissue>
    </source>
</reference>
<keyword evidence="2" id="KW-1185">Reference proteome</keyword>
<reference evidence="1" key="1">
    <citation type="submission" date="2013-05" db="EMBL/GenBank/DDBJ databases">
        <authorList>
            <person name="Yim A.K.Y."/>
            <person name="Chan T.F."/>
            <person name="Ji K.M."/>
            <person name="Liu X.Y."/>
            <person name="Zhou J.W."/>
            <person name="Li R.Q."/>
            <person name="Yang K.Y."/>
            <person name="Li J."/>
            <person name="Li M."/>
            <person name="Law P.T.W."/>
            <person name="Wu Y.L."/>
            <person name="Cai Z.L."/>
            <person name="Qin H."/>
            <person name="Bao Y."/>
            <person name="Leung R.K.K."/>
            <person name="Ng P.K.S."/>
            <person name="Zou J."/>
            <person name="Zhong X.J."/>
            <person name="Ran P.X."/>
            <person name="Zhong N.S."/>
            <person name="Liu Z.G."/>
            <person name="Tsui S.K.W."/>
        </authorList>
    </citation>
    <scope>NUCLEOTIDE SEQUENCE</scope>
    <source>
        <strain evidence="1">Derf</strain>
        <tissue evidence="1">Whole organism</tissue>
    </source>
</reference>
<dbReference type="Proteomes" id="UP000790347">
    <property type="component" value="Unassembled WGS sequence"/>
</dbReference>
<protein>
    <submittedName>
        <fullName evidence="1">Uncharacterized protein</fullName>
    </submittedName>
</protein>
<dbReference type="AlphaFoldDB" id="A0A922L8N3"/>
<comment type="caution">
    <text evidence="1">The sequence shown here is derived from an EMBL/GenBank/DDBJ whole genome shotgun (WGS) entry which is preliminary data.</text>
</comment>
<accession>A0A922L8N3</accession>
<evidence type="ECO:0000313" key="1">
    <source>
        <dbReference type="EMBL" id="KAH9517272.1"/>
    </source>
</evidence>
<name>A0A922L8N3_DERFA</name>
<dbReference type="EMBL" id="ASGP02000003">
    <property type="protein sequence ID" value="KAH9517272.1"/>
    <property type="molecule type" value="Genomic_DNA"/>
</dbReference>
<proteinExistence type="predicted"/>
<evidence type="ECO:0000313" key="2">
    <source>
        <dbReference type="Proteomes" id="UP000790347"/>
    </source>
</evidence>